<proteinExistence type="predicted"/>
<protein>
    <submittedName>
        <fullName evidence="2">Uncharacterized protein</fullName>
    </submittedName>
</protein>
<name>A0A918FDK6_9DEIO</name>
<evidence type="ECO:0000313" key="3">
    <source>
        <dbReference type="Proteomes" id="UP000603865"/>
    </source>
</evidence>
<evidence type="ECO:0000313" key="2">
    <source>
        <dbReference type="EMBL" id="GGR33406.1"/>
    </source>
</evidence>
<evidence type="ECO:0000256" key="1">
    <source>
        <dbReference type="SAM" id="MobiDB-lite"/>
    </source>
</evidence>
<dbReference type="EMBL" id="BMQL01000059">
    <property type="protein sequence ID" value="GGR33406.1"/>
    <property type="molecule type" value="Genomic_DNA"/>
</dbReference>
<organism evidence="2 3">
    <name type="scientific">Deinococcus ruber</name>
    <dbReference type="NCBI Taxonomy" id="1848197"/>
    <lineage>
        <taxon>Bacteria</taxon>
        <taxon>Thermotogati</taxon>
        <taxon>Deinococcota</taxon>
        <taxon>Deinococci</taxon>
        <taxon>Deinococcales</taxon>
        <taxon>Deinococcaceae</taxon>
        <taxon>Deinococcus</taxon>
    </lineage>
</organism>
<feature type="region of interest" description="Disordered" evidence="1">
    <location>
        <begin position="104"/>
        <end position="163"/>
    </location>
</feature>
<sequence length="163" mass="17935">MPLIAGHHLQRVDLPQFAQPTGAPLPAELDTRVVDTLELASLAFSQEPLQTFDKLFHDPALNNVPVSEETCVVGLSCSLSTPELVPFAASRRPGALKPEIERRFTRSQDSAHRWMPQTARSSTAGSGRPALLFRYPRGSAADREDIHEQTQRRRCPSDAAVTP</sequence>
<accession>A0A918FDK6</accession>
<dbReference type="Proteomes" id="UP000603865">
    <property type="component" value="Unassembled WGS sequence"/>
</dbReference>
<dbReference type="AlphaFoldDB" id="A0A918FDK6"/>
<comment type="caution">
    <text evidence="2">The sequence shown here is derived from an EMBL/GenBank/DDBJ whole genome shotgun (WGS) entry which is preliminary data.</text>
</comment>
<keyword evidence="3" id="KW-1185">Reference proteome</keyword>
<reference evidence="2" key="1">
    <citation type="journal article" date="2014" name="Int. J. Syst. Evol. Microbiol.">
        <title>Complete genome sequence of Corynebacterium casei LMG S-19264T (=DSM 44701T), isolated from a smear-ripened cheese.</title>
        <authorList>
            <consortium name="US DOE Joint Genome Institute (JGI-PGF)"/>
            <person name="Walter F."/>
            <person name="Albersmeier A."/>
            <person name="Kalinowski J."/>
            <person name="Ruckert C."/>
        </authorList>
    </citation>
    <scope>NUCLEOTIDE SEQUENCE</scope>
    <source>
        <strain evidence="2">JCM 31311</strain>
    </source>
</reference>
<gene>
    <name evidence="2" type="ORF">GCM10008957_49610</name>
</gene>
<reference evidence="2" key="2">
    <citation type="submission" date="2020-09" db="EMBL/GenBank/DDBJ databases">
        <authorList>
            <person name="Sun Q."/>
            <person name="Ohkuma M."/>
        </authorList>
    </citation>
    <scope>NUCLEOTIDE SEQUENCE</scope>
    <source>
        <strain evidence="2">JCM 31311</strain>
    </source>
</reference>
<feature type="compositionally biased region" description="Basic and acidic residues" evidence="1">
    <location>
        <begin position="140"/>
        <end position="151"/>
    </location>
</feature>